<evidence type="ECO:0000256" key="2">
    <source>
        <dbReference type="ARBA" id="ARBA00022737"/>
    </source>
</evidence>
<evidence type="ECO:0000256" key="1">
    <source>
        <dbReference type="ARBA" id="ARBA00022614"/>
    </source>
</evidence>
<keyword evidence="1" id="KW-0433">Leucine-rich repeat</keyword>
<gene>
    <name evidence="5" type="primary">LOC118407072</name>
</gene>
<dbReference type="PROSITE" id="PS51450">
    <property type="entry name" value="LRR"/>
    <property type="match status" value="1"/>
</dbReference>
<reference evidence="4" key="1">
    <citation type="journal article" date="2020" name="Nat. Ecol. Evol.">
        <title>Deeply conserved synteny resolves early events in vertebrate evolution.</title>
        <authorList>
            <person name="Simakov O."/>
            <person name="Marletaz F."/>
            <person name="Yue J.X."/>
            <person name="O'Connell B."/>
            <person name="Jenkins J."/>
            <person name="Brandt A."/>
            <person name="Calef R."/>
            <person name="Tung C.H."/>
            <person name="Huang T.K."/>
            <person name="Schmutz J."/>
            <person name="Satoh N."/>
            <person name="Yu J.K."/>
            <person name="Putnam N.H."/>
            <person name="Green R.E."/>
            <person name="Rokhsar D.S."/>
        </authorList>
    </citation>
    <scope>NUCLEOTIDE SEQUENCE [LARGE SCALE GENOMIC DNA]</scope>
    <source>
        <strain evidence="4">S238N-H82</strain>
    </source>
</reference>
<dbReference type="AlphaFoldDB" id="A0A9J7KK49"/>
<dbReference type="PANTHER" id="PTHR45712:SF30">
    <property type="entry name" value="LRRNT DOMAIN-CONTAINING PROTEIN"/>
    <property type="match status" value="1"/>
</dbReference>
<feature type="chain" id="PRO_5039913095" evidence="3">
    <location>
        <begin position="21"/>
        <end position="154"/>
    </location>
</feature>
<protein>
    <submittedName>
        <fullName evidence="5">Leucine-rich repeat-containing protein 3-like</fullName>
    </submittedName>
</protein>
<dbReference type="GeneID" id="118407072"/>
<evidence type="ECO:0000313" key="4">
    <source>
        <dbReference type="Proteomes" id="UP000001554"/>
    </source>
</evidence>
<dbReference type="Gene3D" id="3.80.10.10">
    <property type="entry name" value="Ribonuclease Inhibitor"/>
    <property type="match status" value="1"/>
</dbReference>
<accession>A0A9J7KK49</accession>
<dbReference type="InterPro" id="IPR050333">
    <property type="entry name" value="SLRP"/>
</dbReference>
<dbReference type="OMA" id="CEYRGFK"/>
<dbReference type="KEGG" id="bfo:118407072"/>
<proteinExistence type="predicted"/>
<keyword evidence="2" id="KW-0677">Repeat</keyword>
<dbReference type="RefSeq" id="XP_035663383.1">
    <property type="nucleotide sequence ID" value="XM_035807490.1"/>
</dbReference>
<keyword evidence="3" id="KW-0732">Signal</keyword>
<dbReference type="InterPro" id="IPR003591">
    <property type="entry name" value="Leu-rich_rpt_typical-subtyp"/>
</dbReference>
<dbReference type="InterPro" id="IPR032675">
    <property type="entry name" value="LRR_dom_sf"/>
</dbReference>
<sequence length="154" mass="17046">MHKLLLGSFIAAIIVNVAHAQPACDGNRQSFACSCSDSSDGLSVSCEYRGFKEIPEGIPDDVVSLNLMHNKIEELKTGQLERFSKLKSLVLKHNGLHTIDEKAFSGLNELEVLDLSYNKLTSVPCDEFQWTSNLKTLHMTENLVTSLSGQCFSR</sequence>
<evidence type="ECO:0000313" key="5">
    <source>
        <dbReference type="RefSeq" id="XP_035663383.1"/>
    </source>
</evidence>
<dbReference type="SMART" id="SM00369">
    <property type="entry name" value="LRR_TYP"/>
    <property type="match status" value="3"/>
</dbReference>
<keyword evidence="4" id="KW-1185">Reference proteome</keyword>
<reference evidence="5" key="2">
    <citation type="submission" date="2025-08" db="UniProtKB">
        <authorList>
            <consortium name="RefSeq"/>
        </authorList>
    </citation>
    <scope>IDENTIFICATION</scope>
    <source>
        <strain evidence="5">S238N-H82</strain>
        <tissue evidence="5">Testes</tissue>
    </source>
</reference>
<dbReference type="Proteomes" id="UP000001554">
    <property type="component" value="Chromosome 19"/>
</dbReference>
<dbReference type="Pfam" id="PF13855">
    <property type="entry name" value="LRR_8"/>
    <property type="match status" value="1"/>
</dbReference>
<dbReference type="SUPFAM" id="SSF52058">
    <property type="entry name" value="L domain-like"/>
    <property type="match status" value="1"/>
</dbReference>
<name>A0A9J7KK49_BRAFL</name>
<feature type="signal peptide" evidence="3">
    <location>
        <begin position="1"/>
        <end position="20"/>
    </location>
</feature>
<organism evidence="4 5">
    <name type="scientific">Branchiostoma floridae</name>
    <name type="common">Florida lancelet</name>
    <name type="synonym">Amphioxus</name>
    <dbReference type="NCBI Taxonomy" id="7739"/>
    <lineage>
        <taxon>Eukaryota</taxon>
        <taxon>Metazoa</taxon>
        <taxon>Chordata</taxon>
        <taxon>Cephalochordata</taxon>
        <taxon>Leptocardii</taxon>
        <taxon>Amphioxiformes</taxon>
        <taxon>Branchiostomatidae</taxon>
        <taxon>Branchiostoma</taxon>
    </lineage>
</organism>
<dbReference type="OrthoDB" id="5954366at2759"/>
<dbReference type="InterPro" id="IPR001611">
    <property type="entry name" value="Leu-rich_rpt"/>
</dbReference>
<dbReference type="PANTHER" id="PTHR45712">
    <property type="entry name" value="AGAP008170-PA"/>
    <property type="match status" value="1"/>
</dbReference>
<evidence type="ECO:0000256" key="3">
    <source>
        <dbReference type="SAM" id="SignalP"/>
    </source>
</evidence>